<proteinExistence type="predicted"/>
<dbReference type="PaxDb" id="65489-OBART08G00710.1"/>
<dbReference type="Gramene" id="OBART08G00710.1">
    <property type="protein sequence ID" value="OBART08G00710.1"/>
    <property type="gene ID" value="OBART08G00710"/>
</dbReference>
<dbReference type="EnsemblPlants" id="OBART08G00710.1">
    <property type="protein sequence ID" value="OBART08G00710.1"/>
    <property type="gene ID" value="OBART08G00710"/>
</dbReference>
<evidence type="ECO:0000313" key="1">
    <source>
        <dbReference type="EnsemblPlants" id="OBART08G00710.1"/>
    </source>
</evidence>
<reference evidence="1" key="1">
    <citation type="journal article" date="2009" name="Rice">
        <title>De Novo Next Generation Sequencing of Plant Genomes.</title>
        <authorList>
            <person name="Rounsley S."/>
            <person name="Marri P.R."/>
            <person name="Yu Y."/>
            <person name="He R."/>
            <person name="Sisneros N."/>
            <person name="Goicoechea J.L."/>
            <person name="Lee S.J."/>
            <person name="Angelova A."/>
            <person name="Kudrna D."/>
            <person name="Luo M."/>
            <person name="Affourtit J."/>
            <person name="Desany B."/>
            <person name="Knight J."/>
            <person name="Niazi F."/>
            <person name="Egholm M."/>
            <person name="Wing R.A."/>
        </authorList>
    </citation>
    <scope>NUCLEOTIDE SEQUENCE [LARGE SCALE GENOMIC DNA]</scope>
    <source>
        <strain evidence="1">cv. IRGC 105608</strain>
    </source>
</reference>
<reference evidence="1" key="2">
    <citation type="submission" date="2015-03" db="UniProtKB">
        <authorList>
            <consortium name="EnsemblPlants"/>
        </authorList>
    </citation>
    <scope>IDENTIFICATION</scope>
</reference>
<accession>A0A0D3GVM7</accession>
<keyword evidence="2" id="KW-1185">Reference proteome</keyword>
<name>A0A0D3GVM7_9ORYZ</name>
<organism evidence="1">
    <name type="scientific">Oryza barthii</name>
    <dbReference type="NCBI Taxonomy" id="65489"/>
    <lineage>
        <taxon>Eukaryota</taxon>
        <taxon>Viridiplantae</taxon>
        <taxon>Streptophyta</taxon>
        <taxon>Embryophyta</taxon>
        <taxon>Tracheophyta</taxon>
        <taxon>Spermatophyta</taxon>
        <taxon>Magnoliopsida</taxon>
        <taxon>Liliopsida</taxon>
        <taxon>Poales</taxon>
        <taxon>Poaceae</taxon>
        <taxon>BOP clade</taxon>
        <taxon>Oryzoideae</taxon>
        <taxon>Oryzeae</taxon>
        <taxon>Oryzinae</taxon>
        <taxon>Oryza</taxon>
    </lineage>
</organism>
<dbReference type="AlphaFoldDB" id="A0A0D3GVM7"/>
<protein>
    <submittedName>
        <fullName evidence="1">Uncharacterized protein</fullName>
    </submittedName>
</protein>
<dbReference type="Proteomes" id="UP000026960">
    <property type="component" value="Chromosome 8"/>
</dbReference>
<evidence type="ECO:0000313" key="2">
    <source>
        <dbReference type="Proteomes" id="UP000026960"/>
    </source>
</evidence>
<sequence>MYKRTVLADDSEIQIEKSVGYMDLISQEVHNANIRLSHPKQENHSFLPSRVLYSGDTILNLFHQQQWFRVDEAQGSRCCDFGNESCTLKSWELVGMNQG</sequence>
<dbReference type="HOGENOM" id="CLU_2324191_0_0_1"/>